<evidence type="ECO:0000313" key="1">
    <source>
        <dbReference type="EMBL" id="CAC8506877.1"/>
    </source>
</evidence>
<dbReference type="EMBL" id="CAIIKR010000002">
    <property type="protein sequence ID" value="CAC8506877.1"/>
    <property type="molecule type" value="Genomic_DNA"/>
</dbReference>
<reference evidence="1 2" key="1">
    <citation type="submission" date="2020-06" db="EMBL/GenBank/DDBJ databases">
        <authorList>
            <consortium name="Pathogen Informatics"/>
        </authorList>
    </citation>
    <scope>NUCLEOTIDE SEQUENCE [LARGE SCALE GENOMIC DNA]</scope>
    <source>
        <strain evidence="1 2">MOS222</strain>
    </source>
</reference>
<proteinExistence type="predicted"/>
<name>A0A2L2EVY2_STAAU</name>
<dbReference type="AlphaFoldDB" id="A0A2L2EVY2"/>
<gene>
    <name evidence="1" type="ORF">SAMEA70245418_00998</name>
</gene>
<sequence>MKGDIYIPIISSILSGGISYYAATVVHKFNKRYKRKEKAVEMADEFSKLISKRSFDIGEINKKILENVGLQDKINELENKMNLSFDNHELRTVFTDKEIAKYHTYKKVTNTEFIKILLRTFKNENYKEECLRAIILEFDNKKTIKENIGDKQWTFSTGEKEIVIKSNDVLQGINTLIKKYNETHIYCMNKLEYFSMHFTNNIADSNTVYQSLHQIYLKTILSLYIDISSTNKIGHEKFYVNLIEFYNEWNNKKIKFKKKTEKRINKNRNSFLKTEKLK</sequence>
<accession>A0A2L2EVY2</accession>
<accession>A0A4P7P818</accession>
<dbReference type="Proteomes" id="UP000507408">
    <property type="component" value="Unassembled WGS sequence"/>
</dbReference>
<evidence type="ECO:0000313" key="2">
    <source>
        <dbReference type="Proteomes" id="UP000507408"/>
    </source>
</evidence>
<comment type="caution">
    <text evidence="1">The sequence shown here is derived from an EMBL/GenBank/DDBJ whole genome shotgun (WGS) entry which is preliminary data.</text>
</comment>
<dbReference type="RefSeq" id="WP_000675478.1">
    <property type="nucleotide sequence ID" value="NZ_AP017377.1"/>
</dbReference>
<organism evidence="1 2">
    <name type="scientific">Staphylococcus aureus</name>
    <dbReference type="NCBI Taxonomy" id="1280"/>
    <lineage>
        <taxon>Bacteria</taxon>
        <taxon>Bacillati</taxon>
        <taxon>Bacillota</taxon>
        <taxon>Bacilli</taxon>
        <taxon>Bacillales</taxon>
        <taxon>Staphylococcaceae</taxon>
        <taxon>Staphylococcus</taxon>
    </lineage>
</organism>
<protein>
    <submittedName>
        <fullName evidence="1">Uncharacterized protein</fullName>
    </submittedName>
</protein>